<gene>
    <name evidence="2" type="ORF">GSLYS_00015644001</name>
</gene>
<reference evidence="2 3" key="1">
    <citation type="submission" date="2024-04" db="EMBL/GenBank/DDBJ databases">
        <authorList>
            <consortium name="Genoscope - CEA"/>
            <person name="William W."/>
        </authorList>
    </citation>
    <scope>NUCLEOTIDE SEQUENCE [LARGE SCALE GENOMIC DNA]</scope>
</reference>
<keyword evidence="3" id="KW-1185">Reference proteome</keyword>
<evidence type="ECO:0000313" key="3">
    <source>
        <dbReference type="Proteomes" id="UP001497497"/>
    </source>
</evidence>
<name>A0AAV2I5P1_LYMST</name>
<protein>
    <recommendedName>
        <fullName evidence="4">Secreted protein</fullName>
    </recommendedName>
</protein>
<dbReference type="EMBL" id="CAXITT010000467">
    <property type="protein sequence ID" value="CAL1542038.1"/>
    <property type="molecule type" value="Genomic_DNA"/>
</dbReference>
<organism evidence="2 3">
    <name type="scientific">Lymnaea stagnalis</name>
    <name type="common">Great pond snail</name>
    <name type="synonym">Helix stagnalis</name>
    <dbReference type="NCBI Taxonomy" id="6523"/>
    <lineage>
        <taxon>Eukaryota</taxon>
        <taxon>Metazoa</taxon>
        <taxon>Spiralia</taxon>
        <taxon>Lophotrochozoa</taxon>
        <taxon>Mollusca</taxon>
        <taxon>Gastropoda</taxon>
        <taxon>Heterobranchia</taxon>
        <taxon>Euthyneura</taxon>
        <taxon>Panpulmonata</taxon>
        <taxon>Hygrophila</taxon>
        <taxon>Lymnaeoidea</taxon>
        <taxon>Lymnaeidae</taxon>
        <taxon>Lymnaea</taxon>
    </lineage>
</organism>
<evidence type="ECO:0000256" key="1">
    <source>
        <dbReference type="SAM" id="SignalP"/>
    </source>
</evidence>
<evidence type="ECO:0008006" key="4">
    <source>
        <dbReference type="Google" id="ProtNLM"/>
    </source>
</evidence>
<dbReference type="Proteomes" id="UP001497497">
    <property type="component" value="Unassembled WGS sequence"/>
</dbReference>
<feature type="signal peptide" evidence="1">
    <location>
        <begin position="1"/>
        <end position="33"/>
    </location>
</feature>
<sequence length="129" mass="14692">MSHCSNMSNLFKSCALPQIRLLLVLQAVSLISCMSMGMLDTPDYDDQSLVEKDPMSLSEDCYRCVTYGEPEECNRCFYEKYPIHPFQMLKRSNNVHRSSGNSGCGCCVHSRNSNNFCCDMCHNAQRRGR</sequence>
<accession>A0AAV2I5P1</accession>
<comment type="caution">
    <text evidence="2">The sequence shown here is derived from an EMBL/GenBank/DDBJ whole genome shotgun (WGS) entry which is preliminary data.</text>
</comment>
<evidence type="ECO:0000313" key="2">
    <source>
        <dbReference type="EMBL" id="CAL1542038.1"/>
    </source>
</evidence>
<proteinExistence type="predicted"/>
<feature type="chain" id="PRO_5043673995" description="Secreted protein" evidence="1">
    <location>
        <begin position="34"/>
        <end position="129"/>
    </location>
</feature>
<keyword evidence="1" id="KW-0732">Signal</keyword>
<dbReference type="AlphaFoldDB" id="A0AAV2I5P1"/>